<feature type="compositionally biased region" description="Basic and acidic residues" evidence="1">
    <location>
        <begin position="274"/>
        <end position="291"/>
    </location>
</feature>
<name>A0AAD9K0R5_9ANNE</name>
<feature type="region of interest" description="Disordered" evidence="1">
    <location>
        <begin position="203"/>
        <end position="291"/>
    </location>
</feature>
<evidence type="ECO:0000313" key="3">
    <source>
        <dbReference type="Proteomes" id="UP001208570"/>
    </source>
</evidence>
<reference evidence="2" key="1">
    <citation type="journal article" date="2023" name="Mol. Biol. Evol.">
        <title>Third-Generation Sequencing Reveals the Adaptive Role of the Epigenome in Three Deep-Sea Polychaetes.</title>
        <authorList>
            <person name="Perez M."/>
            <person name="Aroh O."/>
            <person name="Sun Y."/>
            <person name="Lan Y."/>
            <person name="Juniper S.K."/>
            <person name="Young C.R."/>
            <person name="Angers B."/>
            <person name="Qian P.Y."/>
        </authorList>
    </citation>
    <scope>NUCLEOTIDE SEQUENCE</scope>
    <source>
        <strain evidence="2">P08H-3</strain>
    </source>
</reference>
<comment type="caution">
    <text evidence="2">The sequence shown here is derived from an EMBL/GenBank/DDBJ whole genome shotgun (WGS) entry which is preliminary data.</text>
</comment>
<dbReference type="Gene3D" id="3.40.50.11960">
    <property type="match status" value="1"/>
</dbReference>
<accession>A0AAD9K0R5</accession>
<keyword evidence="3" id="KW-1185">Reference proteome</keyword>
<dbReference type="PANTHER" id="PTHR14659">
    <property type="entry name" value="ALPHA- AND GAMMA-ADAPTIN-BINDING PROTEIN P34"/>
    <property type="match status" value="1"/>
</dbReference>
<feature type="compositionally biased region" description="Low complexity" evidence="1">
    <location>
        <begin position="253"/>
        <end position="264"/>
    </location>
</feature>
<evidence type="ECO:0000313" key="2">
    <source>
        <dbReference type="EMBL" id="KAK2161968.1"/>
    </source>
</evidence>
<evidence type="ECO:0000256" key="1">
    <source>
        <dbReference type="SAM" id="MobiDB-lite"/>
    </source>
</evidence>
<sequence length="320" mass="35809">MLTSNILVASCSETFEPVRLVKEILSIEDLPASINPLEGIRAYPWHLDTKYYTVDVALCTTDVRTIGNKDFAESVEAVLVYFDSNDKSSFSQVKSWIPFVKEINPEVKLLICEKSLPTHVIPREFVQEWCLDYNFELVELDPEVDEDDDDVEDDFPDSFGTKRIIQALHAHTWPHMVMKDEPNIRSPYFNGLMKEQAAEQAKEIQDKLGLSSSVTRPDDAATSAAASGDINPSSTTDSSSHRHVGDSEEGGSSERSTSGTNSTEQNSKPKKKNRNDMIEKSEMMPPEQRKAYAEQMAISFWRAVGGDEDEIANLSDSSDD</sequence>
<dbReference type="EMBL" id="JAODUP010000107">
    <property type="protein sequence ID" value="KAK2161968.1"/>
    <property type="molecule type" value="Genomic_DNA"/>
</dbReference>
<dbReference type="Proteomes" id="UP001208570">
    <property type="component" value="Unassembled WGS sequence"/>
</dbReference>
<dbReference type="AlphaFoldDB" id="A0AAD9K0R5"/>
<dbReference type="PANTHER" id="PTHR14659:SF1">
    <property type="entry name" value="ALPHA- AND GAMMA-ADAPTIN-BINDING PROTEIN P34"/>
    <property type="match status" value="1"/>
</dbReference>
<gene>
    <name evidence="2" type="ORF">LSH36_107g11044</name>
</gene>
<proteinExistence type="predicted"/>
<dbReference type="InterPro" id="IPR019341">
    <property type="entry name" value="Alpha/Gamma-adaptin-bd_p34"/>
</dbReference>
<evidence type="ECO:0008006" key="4">
    <source>
        <dbReference type="Google" id="ProtNLM"/>
    </source>
</evidence>
<organism evidence="2 3">
    <name type="scientific">Paralvinella palmiformis</name>
    <dbReference type="NCBI Taxonomy" id="53620"/>
    <lineage>
        <taxon>Eukaryota</taxon>
        <taxon>Metazoa</taxon>
        <taxon>Spiralia</taxon>
        <taxon>Lophotrochozoa</taxon>
        <taxon>Annelida</taxon>
        <taxon>Polychaeta</taxon>
        <taxon>Sedentaria</taxon>
        <taxon>Canalipalpata</taxon>
        <taxon>Terebellida</taxon>
        <taxon>Terebelliformia</taxon>
        <taxon>Alvinellidae</taxon>
        <taxon>Paralvinella</taxon>
    </lineage>
</organism>
<protein>
    <recommendedName>
        <fullName evidence="4">Alpha-and gamma-adaptin-binding protein p34</fullName>
    </recommendedName>
</protein>